<evidence type="ECO:0000313" key="2">
    <source>
        <dbReference type="EMBL" id="CAF1619359.1"/>
    </source>
</evidence>
<evidence type="ECO:0000313" key="3">
    <source>
        <dbReference type="Proteomes" id="UP000663855"/>
    </source>
</evidence>
<feature type="chain" id="PRO_5032501365" evidence="1">
    <location>
        <begin position="21"/>
        <end position="463"/>
    </location>
</feature>
<accession>A0A816CBC1</accession>
<keyword evidence="1" id="KW-0732">Signal</keyword>
<reference evidence="2" key="1">
    <citation type="submission" date="2021-02" db="EMBL/GenBank/DDBJ databases">
        <authorList>
            <person name="Nowell W R."/>
        </authorList>
    </citation>
    <scope>NUCLEOTIDE SEQUENCE</scope>
</reference>
<evidence type="ECO:0000256" key="1">
    <source>
        <dbReference type="SAM" id="SignalP"/>
    </source>
</evidence>
<dbReference type="AlphaFoldDB" id="A0A816CBC1"/>
<protein>
    <submittedName>
        <fullName evidence="2">Uncharacterized protein</fullName>
    </submittedName>
</protein>
<gene>
    <name evidence="2" type="ORF">CJN711_LOCUS37671</name>
</gene>
<name>A0A816CBC1_9BILA</name>
<organism evidence="2 3">
    <name type="scientific">Rotaria magnacalcarata</name>
    <dbReference type="NCBI Taxonomy" id="392030"/>
    <lineage>
        <taxon>Eukaryota</taxon>
        <taxon>Metazoa</taxon>
        <taxon>Spiralia</taxon>
        <taxon>Gnathifera</taxon>
        <taxon>Rotifera</taxon>
        <taxon>Eurotatoria</taxon>
        <taxon>Bdelloidea</taxon>
        <taxon>Philodinida</taxon>
        <taxon>Philodinidae</taxon>
        <taxon>Rotaria</taxon>
    </lineage>
</organism>
<comment type="caution">
    <text evidence="2">The sequence shown here is derived from an EMBL/GenBank/DDBJ whole genome shotgun (WGS) entry which is preliminary data.</text>
</comment>
<dbReference type="Proteomes" id="UP000663855">
    <property type="component" value="Unassembled WGS sequence"/>
</dbReference>
<dbReference type="EMBL" id="CAJNOV010018393">
    <property type="protein sequence ID" value="CAF1619359.1"/>
    <property type="molecule type" value="Genomic_DNA"/>
</dbReference>
<proteinExistence type="predicted"/>
<feature type="signal peptide" evidence="1">
    <location>
        <begin position="1"/>
        <end position="20"/>
    </location>
</feature>
<sequence length="463" mass="52214">MIQRLCIILILLILKKTVQSYFEGTQLLSDIKFDQGFDVIPACLSDPTECSAEPHYRLFNPFSTVSNGSASWEIVQWASRSNLSSQGTLMNDSISKGIQWATSDKSVILFQDGRMQLAMNAYHEYGGQYKAPNAPWVHLLMQQTIGRTHHSLPLSEVTELHWDLDVHLLYMDRHIQSGYNSNLHAAIFPLYMTIQNLVDDDPDYGKYFWLGIGVYDDRVPMTSLYVNGDAGTGSLIYSPAFSNFATTSVQSGSIVHVGGDMLPFVQLGLQAAVQRGFLRSNDLSRYYVGGMNVGWEITGLNIGTIELANISLTQYTAQNPRSYEFNFDRNQEGWTTVFDVEQFVNSPQNGRWMLRPKGSDPQILSPPLMLDTTVVTKLIIRISNGKQSEEQLQVFWNTNNIANSFSESASFSINIKPDDSWHEYTLNLSSNTNWHGIVRRLRIDPVRSGNGDHFGIDYIRFAS</sequence>